<dbReference type="SUPFAM" id="SSF56752">
    <property type="entry name" value="D-aminoacid aminotransferase-like PLP-dependent enzymes"/>
    <property type="match status" value="1"/>
</dbReference>
<evidence type="ECO:0000313" key="3">
    <source>
        <dbReference type="Proteomes" id="UP001193501"/>
    </source>
</evidence>
<dbReference type="InterPro" id="IPR043132">
    <property type="entry name" value="BCAT-like_C"/>
</dbReference>
<reference evidence="2" key="1">
    <citation type="submission" date="2020-01" db="EMBL/GenBank/DDBJ databases">
        <authorList>
            <person name="Chen W.-M."/>
        </authorList>
    </citation>
    <scope>NUCLEOTIDE SEQUENCE</scope>
    <source>
        <strain evidence="2">CYK-10</strain>
    </source>
</reference>
<dbReference type="Gene3D" id="3.20.10.10">
    <property type="entry name" value="D-amino Acid Aminotransferase, subunit A, domain 2"/>
    <property type="match status" value="1"/>
</dbReference>
<dbReference type="InterPro" id="IPR001544">
    <property type="entry name" value="Aminotrans_IV"/>
</dbReference>
<dbReference type="GO" id="GO:0008483">
    <property type="term" value="F:transaminase activity"/>
    <property type="evidence" value="ECO:0007669"/>
    <property type="project" value="UniProtKB-KW"/>
</dbReference>
<keyword evidence="2" id="KW-0032">Aminotransferase</keyword>
<evidence type="ECO:0000313" key="2">
    <source>
        <dbReference type="EMBL" id="NBZ86946.1"/>
    </source>
</evidence>
<dbReference type="NCBIfam" id="NF005729">
    <property type="entry name" value="PRK07546.1-3"/>
    <property type="match status" value="1"/>
</dbReference>
<gene>
    <name evidence="2" type="ORF">GV832_05080</name>
</gene>
<dbReference type="Proteomes" id="UP001193501">
    <property type="component" value="Unassembled WGS sequence"/>
</dbReference>
<sequence>MLWDGAGYPRLALHMARLSRSARAFGWRAPQVALPAPEAPARVRLLVGASGEAVAEVFALPDAKAEWVVGVSSVVLQDGPLRRFKTNQRADYEAARAGMTWDEALMVNARGEVCEGTITSVFFDRGQGMRTPPLSCGLLEGVLRAELSVPEEVLRVEDLGRVRLWVGNALRGLIPARLAGQAG</sequence>
<keyword evidence="3" id="KW-1185">Reference proteome</keyword>
<protein>
    <recommendedName>
        <fullName evidence="1">Probable branched-chain-amino-acid aminotransferase</fullName>
    </recommendedName>
</protein>
<comment type="caution">
    <text evidence="2">The sequence shown here is derived from an EMBL/GenBank/DDBJ whole genome shotgun (WGS) entry which is preliminary data.</text>
</comment>
<organism evidence="2 3">
    <name type="scientific">Stagnihabitans tardus</name>
    <dbReference type="NCBI Taxonomy" id="2699202"/>
    <lineage>
        <taxon>Bacteria</taxon>
        <taxon>Pseudomonadati</taxon>
        <taxon>Pseudomonadota</taxon>
        <taxon>Alphaproteobacteria</taxon>
        <taxon>Rhodobacterales</taxon>
        <taxon>Paracoccaceae</taxon>
        <taxon>Stagnihabitans</taxon>
    </lineage>
</organism>
<dbReference type="AlphaFoldDB" id="A0AAE5BTQ1"/>
<dbReference type="Pfam" id="PF01063">
    <property type="entry name" value="Aminotran_4"/>
    <property type="match status" value="1"/>
</dbReference>
<dbReference type="InterPro" id="IPR043131">
    <property type="entry name" value="BCAT-like_N"/>
</dbReference>
<name>A0AAE5BTQ1_9RHOB</name>
<accession>A0AAE5BTQ1</accession>
<proteinExistence type="predicted"/>
<evidence type="ECO:0000256" key="1">
    <source>
        <dbReference type="ARBA" id="ARBA00014472"/>
    </source>
</evidence>
<dbReference type="InterPro" id="IPR036038">
    <property type="entry name" value="Aminotransferase-like"/>
</dbReference>
<dbReference type="Gene3D" id="3.30.470.10">
    <property type="match status" value="1"/>
</dbReference>
<dbReference type="EMBL" id="JAABNR010000004">
    <property type="protein sequence ID" value="NBZ86946.1"/>
    <property type="molecule type" value="Genomic_DNA"/>
</dbReference>
<keyword evidence="2" id="KW-0808">Transferase</keyword>